<dbReference type="OrthoDB" id="8454241at2"/>
<organism evidence="1 2">
    <name type="scientific">Caulobacter vibrioides OR37</name>
    <dbReference type="NCBI Taxonomy" id="1292034"/>
    <lineage>
        <taxon>Bacteria</taxon>
        <taxon>Pseudomonadati</taxon>
        <taxon>Pseudomonadota</taxon>
        <taxon>Alphaproteobacteria</taxon>
        <taxon>Caulobacterales</taxon>
        <taxon>Caulobacteraceae</taxon>
        <taxon>Caulobacter</taxon>
    </lineage>
</organism>
<name>R0EKY0_CAUVI</name>
<evidence type="ECO:0000313" key="1">
    <source>
        <dbReference type="EMBL" id="ENZ81762.1"/>
    </source>
</evidence>
<dbReference type="EMBL" id="APMP01000013">
    <property type="protein sequence ID" value="ENZ81762.1"/>
    <property type="molecule type" value="Genomic_DNA"/>
</dbReference>
<dbReference type="PATRIC" id="fig|1292034.3.peg.2346"/>
<proteinExistence type="predicted"/>
<dbReference type="Proteomes" id="UP000013063">
    <property type="component" value="Unassembled WGS sequence"/>
</dbReference>
<accession>R0EKY0</accession>
<dbReference type="Pfam" id="PF19386">
    <property type="entry name" value="DUF5961"/>
    <property type="match status" value="1"/>
</dbReference>
<sequence length="70" mass="7710">MPFTVRVRDPHARHVRAFDEATPEAAALAYLEDFAHAPDAAIAVVVRDEDTGREQCFRVDLATGETRPCG</sequence>
<dbReference type="InterPro" id="IPR046005">
    <property type="entry name" value="DUF5961"/>
</dbReference>
<keyword evidence="2" id="KW-1185">Reference proteome</keyword>
<dbReference type="RefSeq" id="WP_004619931.1">
    <property type="nucleotide sequence ID" value="NZ_APMP01000013.1"/>
</dbReference>
<protein>
    <submittedName>
        <fullName evidence="1">Uncharacterized protein</fullName>
    </submittedName>
</protein>
<dbReference type="AlphaFoldDB" id="R0EKY0"/>
<comment type="caution">
    <text evidence="1">The sequence shown here is derived from an EMBL/GenBank/DDBJ whole genome shotgun (WGS) entry which is preliminary data.</text>
</comment>
<reference evidence="1 2" key="1">
    <citation type="journal article" date="2013" name="Genome Announc.">
        <title>Draft Genome Sequence for Caulobacter sp. Strain OR37, a Bacterium Tolerant to Heavy Metals.</title>
        <authorList>
            <person name="Utturkar S.M."/>
            <person name="Bollmann A."/>
            <person name="Brzoska R.M."/>
            <person name="Klingeman D.M."/>
            <person name="Epstein S.E."/>
            <person name="Palumbo A.V."/>
            <person name="Brown S.D."/>
        </authorList>
    </citation>
    <scope>NUCLEOTIDE SEQUENCE [LARGE SCALE GENOMIC DNA]</scope>
    <source>
        <strain evidence="1 2">OR37</strain>
    </source>
</reference>
<gene>
    <name evidence="1" type="ORF">OR37_02359</name>
</gene>
<evidence type="ECO:0000313" key="2">
    <source>
        <dbReference type="Proteomes" id="UP000013063"/>
    </source>
</evidence>